<dbReference type="Proteomes" id="UP000299102">
    <property type="component" value="Unassembled WGS sequence"/>
</dbReference>
<gene>
    <name evidence="2" type="ORF">EVAR_20938_1</name>
</gene>
<organism evidence="2 3">
    <name type="scientific">Eumeta variegata</name>
    <name type="common">Bagworm moth</name>
    <name type="synonym">Eumeta japonica</name>
    <dbReference type="NCBI Taxonomy" id="151549"/>
    <lineage>
        <taxon>Eukaryota</taxon>
        <taxon>Metazoa</taxon>
        <taxon>Ecdysozoa</taxon>
        <taxon>Arthropoda</taxon>
        <taxon>Hexapoda</taxon>
        <taxon>Insecta</taxon>
        <taxon>Pterygota</taxon>
        <taxon>Neoptera</taxon>
        <taxon>Endopterygota</taxon>
        <taxon>Lepidoptera</taxon>
        <taxon>Glossata</taxon>
        <taxon>Ditrysia</taxon>
        <taxon>Tineoidea</taxon>
        <taxon>Psychidae</taxon>
        <taxon>Oiketicinae</taxon>
        <taxon>Eumeta</taxon>
    </lineage>
</organism>
<proteinExistence type="predicted"/>
<evidence type="ECO:0000256" key="1">
    <source>
        <dbReference type="SAM" id="MobiDB-lite"/>
    </source>
</evidence>
<comment type="caution">
    <text evidence="2">The sequence shown here is derived from an EMBL/GenBank/DDBJ whole genome shotgun (WGS) entry which is preliminary data.</text>
</comment>
<feature type="region of interest" description="Disordered" evidence="1">
    <location>
        <begin position="81"/>
        <end position="104"/>
    </location>
</feature>
<sequence>MFSSCERGGEGREKPIMGRPCVRAHRCVRLSQTKNLLNNLCLQWRKQNAVTPISQTRPFRHGDAVTDLWVPFRRVPRHRSHVKFTARTATSKGKSGRHGSAPDW</sequence>
<accession>A0A4C1UVL8</accession>
<name>A0A4C1UVL8_EUMVA</name>
<dbReference type="AlphaFoldDB" id="A0A4C1UVL8"/>
<evidence type="ECO:0000313" key="2">
    <source>
        <dbReference type="EMBL" id="GBP30485.1"/>
    </source>
</evidence>
<dbReference type="EMBL" id="BGZK01000233">
    <property type="protein sequence ID" value="GBP30485.1"/>
    <property type="molecule type" value="Genomic_DNA"/>
</dbReference>
<reference evidence="2 3" key="1">
    <citation type="journal article" date="2019" name="Commun. Biol.">
        <title>The bagworm genome reveals a unique fibroin gene that provides high tensile strength.</title>
        <authorList>
            <person name="Kono N."/>
            <person name="Nakamura H."/>
            <person name="Ohtoshi R."/>
            <person name="Tomita M."/>
            <person name="Numata K."/>
            <person name="Arakawa K."/>
        </authorList>
    </citation>
    <scope>NUCLEOTIDE SEQUENCE [LARGE SCALE GENOMIC DNA]</scope>
</reference>
<keyword evidence="3" id="KW-1185">Reference proteome</keyword>
<protein>
    <submittedName>
        <fullName evidence="2">Uncharacterized protein</fullName>
    </submittedName>
</protein>
<evidence type="ECO:0000313" key="3">
    <source>
        <dbReference type="Proteomes" id="UP000299102"/>
    </source>
</evidence>